<dbReference type="STRING" id="468056.SAMN05443549_103167"/>
<keyword evidence="5 6" id="KW-0472">Membrane</keyword>
<dbReference type="RefSeq" id="WP_141226108.1">
    <property type="nucleotide sequence ID" value="NZ_FQWB01000003.1"/>
</dbReference>
<dbReference type="Proteomes" id="UP000184516">
    <property type="component" value="Unassembled WGS sequence"/>
</dbReference>
<feature type="transmembrane region" description="Helical" evidence="6">
    <location>
        <begin position="126"/>
        <end position="145"/>
    </location>
</feature>
<dbReference type="OrthoDB" id="752006at2"/>
<feature type="transmembrane region" description="Helical" evidence="6">
    <location>
        <begin position="378"/>
        <end position="397"/>
    </location>
</feature>
<keyword evidence="4 6" id="KW-1133">Transmembrane helix</keyword>
<evidence type="ECO:0000256" key="1">
    <source>
        <dbReference type="ARBA" id="ARBA00004651"/>
    </source>
</evidence>
<evidence type="ECO:0000256" key="6">
    <source>
        <dbReference type="SAM" id="Phobius"/>
    </source>
</evidence>
<dbReference type="PANTHER" id="PTHR30250:SF11">
    <property type="entry name" value="O-ANTIGEN TRANSPORTER-RELATED"/>
    <property type="match status" value="1"/>
</dbReference>
<evidence type="ECO:0000256" key="4">
    <source>
        <dbReference type="ARBA" id="ARBA00022989"/>
    </source>
</evidence>
<comment type="subcellular location">
    <subcellularLocation>
        <location evidence="1">Cell membrane</location>
        <topology evidence="1">Multi-pass membrane protein</topology>
    </subcellularLocation>
</comment>
<dbReference type="Pfam" id="PF01943">
    <property type="entry name" value="Polysacc_synt"/>
    <property type="match status" value="1"/>
</dbReference>
<feature type="transmembrane region" description="Helical" evidence="6">
    <location>
        <begin position="184"/>
        <end position="206"/>
    </location>
</feature>
<dbReference type="InterPro" id="IPR050833">
    <property type="entry name" value="Poly_Biosynth_Transport"/>
</dbReference>
<reference evidence="8" key="1">
    <citation type="submission" date="2016-11" db="EMBL/GenBank/DDBJ databases">
        <authorList>
            <person name="Varghese N."/>
            <person name="Submissions S."/>
        </authorList>
    </citation>
    <scope>NUCLEOTIDE SEQUENCE [LARGE SCALE GENOMIC DNA]</scope>
    <source>
        <strain evidence="8">DSM 19978</strain>
    </source>
</reference>
<dbReference type="EMBL" id="FQWB01000003">
    <property type="protein sequence ID" value="SHG29686.1"/>
    <property type="molecule type" value="Genomic_DNA"/>
</dbReference>
<evidence type="ECO:0000313" key="7">
    <source>
        <dbReference type="EMBL" id="SHG29686.1"/>
    </source>
</evidence>
<gene>
    <name evidence="7" type="ORF">SAMN05443549_103167</name>
</gene>
<dbReference type="GO" id="GO:0005886">
    <property type="term" value="C:plasma membrane"/>
    <property type="evidence" value="ECO:0007669"/>
    <property type="project" value="UniProtKB-SubCell"/>
</dbReference>
<proteinExistence type="predicted"/>
<feature type="transmembrane region" description="Helical" evidence="6">
    <location>
        <begin position="260"/>
        <end position="282"/>
    </location>
</feature>
<name>A0A1M5IN68_9FLAO</name>
<feature type="transmembrane region" description="Helical" evidence="6">
    <location>
        <begin position="227"/>
        <end position="248"/>
    </location>
</feature>
<feature type="transmembrane region" description="Helical" evidence="6">
    <location>
        <begin position="85"/>
        <end position="106"/>
    </location>
</feature>
<feature type="transmembrane region" description="Helical" evidence="6">
    <location>
        <begin position="347"/>
        <end position="371"/>
    </location>
</feature>
<evidence type="ECO:0000313" key="8">
    <source>
        <dbReference type="Proteomes" id="UP000184516"/>
    </source>
</evidence>
<protein>
    <submittedName>
        <fullName evidence="7">Polysaccharide biosynthesis protein</fullName>
    </submittedName>
</protein>
<feature type="transmembrane region" description="Helical" evidence="6">
    <location>
        <begin position="12"/>
        <end position="34"/>
    </location>
</feature>
<feature type="transmembrane region" description="Helical" evidence="6">
    <location>
        <begin position="435"/>
        <end position="456"/>
    </location>
</feature>
<feature type="transmembrane region" description="Helical" evidence="6">
    <location>
        <begin position="157"/>
        <end position="177"/>
    </location>
</feature>
<sequence>MEKSYNSNYLKIYFWKTFRIITGILSMTIVIPLISSNTSIYGIYVLCISISSFLQYTDLGFLSAGQKYASEYFALKDLKNEIKMLSFVHFIMLIFLIICICVILIFCWKPDVIIPDLNTSSTTIASSLFFILAITSPFILLLRYAQSVFTIRIQDDVYQKIDLAVNILKIGCVYFFYENNTIDIVSYFIFIQLLNFLTVLVSFYCIKKMYDYDLILVFKSFRFDIDIYDKTKLLAVSSMISTVSWIVFFQLDSFIISKTFGITSVAIYAIPYFLLMFISNLYNTIYYPFLFRFNHFIVAKNHDRLYDFINKIFELTFPIFLLPVTVLILLMKPLIIGWVGMGYNDSILIGQILMASTFFLFITMPYSYLLLSLEKTKILNYNSVIIPIVFLTLIIVLKNVSSLLSLAIAKTATFFISSIFLYFSFKISQFKFYKFILNRILSISFSFMILFLTYYLFFPYLVNTVPKNTLSMVKTISFGLIMFTISFFVYIALNKNFIFIAKNILKSILPIKTKDTL</sequence>
<accession>A0A1M5IN68</accession>
<evidence type="ECO:0000256" key="3">
    <source>
        <dbReference type="ARBA" id="ARBA00022692"/>
    </source>
</evidence>
<feature type="transmembrane region" description="Helical" evidence="6">
    <location>
        <begin position="40"/>
        <end position="64"/>
    </location>
</feature>
<feature type="transmembrane region" description="Helical" evidence="6">
    <location>
        <begin position="476"/>
        <end position="493"/>
    </location>
</feature>
<evidence type="ECO:0000256" key="2">
    <source>
        <dbReference type="ARBA" id="ARBA00022475"/>
    </source>
</evidence>
<feature type="transmembrane region" description="Helical" evidence="6">
    <location>
        <begin position="403"/>
        <end position="423"/>
    </location>
</feature>
<evidence type="ECO:0000256" key="5">
    <source>
        <dbReference type="ARBA" id="ARBA00023136"/>
    </source>
</evidence>
<feature type="transmembrane region" description="Helical" evidence="6">
    <location>
        <begin position="319"/>
        <end position="341"/>
    </location>
</feature>
<dbReference type="AlphaFoldDB" id="A0A1M5IN68"/>
<keyword evidence="2" id="KW-1003">Cell membrane</keyword>
<keyword evidence="3 6" id="KW-0812">Transmembrane</keyword>
<dbReference type="InterPro" id="IPR002797">
    <property type="entry name" value="Polysacc_synth"/>
</dbReference>
<dbReference type="PANTHER" id="PTHR30250">
    <property type="entry name" value="PST FAMILY PREDICTED COLANIC ACID TRANSPORTER"/>
    <property type="match status" value="1"/>
</dbReference>
<keyword evidence="8" id="KW-1185">Reference proteome</keyword>
<organism evidence="7 8">
    <name type="scientific">Flavobacterium fluvii</name>
    <dbReference type="NCBI Taxonomy" id="468056"/>
    <lineage>
        <taxon>Bacteria</taxon>
        <taxon>Pseudomonadati</taxon>
        <taxon>Bacteroidota</taxon>
        <taxon>Flavobacteriia</taxon>
        <taxon>Flavobacteriales</taxon>
        <taxon>Flavobacteriaceae</taxon>
        <taxon>Flavobacterium</taxon>
    </lineage>
</organism>